<evidence type="ECO:0000313" key="3">
    <source>
        <dbReference type="EMBL" id="GFR06029.1"/>
    </source>
</evidence>
<sequence length="104" mass="11925">MMIPEPDICEDTVIKTTCKREKLETYVIYFSVFITLFLLVISVIFRFVKPKFPSLAPLLSYGGFGILILCILCLLSISYYNRKYDDEQSLISSEVTQIEVGQLV</sequence>
<name>A0A8X6GMC0_TRICU</name>
<keyword evidence="1" id="KW-0812">Transmembrane</keyword>
<keyword evidence="4" id="KW-1185">Reference proteome</keyword>
<evidence type="ECO:0000256" key="1">
    <source>
        <dbReference type="SAM" id="Phobius"/>
    </source>
</evidence>
<dbReference type="Proteomes" id="UP000887116">
    <property type="component" value="Unassembled WGS sequence"/>
</dbReference>
<reference evidence="3" key="1">
    <citation type="submission" date="2020-07" db="EMBL/GenBank/DDBJ databases">
        <title>Multicomponent nature underlies the extraordinary mechanical properties of spider dragline silk.</title>
        <authorList>
            <person name="Kono N."/>
            <person name="Nakamura H."/>
            <person name="Mori M."/>
            <person name="Yoshida Y."/>
            <person name="Ohtoshi R."/>
            <person name="Malay A.D."/>
            <person name="Moran D.A.P."/>
            <person name="Tomita M."/>
            <person name="Numata K."/>
            <person name="Arakawa K."/>
        </authorList>
    </citation>
    <scope>NUCLEOTIDE SEQUENCE</scope>
</reference>
<evidence type="ECO:0000313" key="4">
    <source>
        <dbReference type="Proteomes" id="UP000887116"/>
    </source>
</evidence>
<keyword evidence="1" id="KW-1133">Transmembrane helix</keyword>
<protein>
    <submittedName>
        <fullName evidence="3">Uncharacterized protein</fullName>
    </submittedName>
</protein>
<gene>
    <name evidence="3" type="primary">NCL1_45311</name>
    <name evidence="3" type="ORF">TNCT_169381</name>
    <name evidence="2" type="ORF">TNCT_271621</name>
</gene>
<feature type="transmembrane region" description="Helical" evidence="1">
    <location>
        <begin position="26"/>
        <end position="47"/>
    </location>
</feature>
<dbReference type="EMBL" id="BMAO01002283">
    <property type="protein sequence ID" value="GFQ79582.1"/>
    <property type="molecule type" value="Genomic_DNA"/>
</dbReference>
<keyword evidence="1" id="KW-0472">Membrane</keyword>
<evidence type="ECO:0000313" key="2">
    <source>
        <dbReference type="EMBL" id="GFQ79582.1"/>
    </source>
</evidence>
<proteinExistence type="predicted"/>
<accession>A0A8X6GMC0</accession>
<dbReference type="AlphaFoldDB" id="A0A8X6GMC0"/>
<comment type="caution">
    <text evidence="3">The sequence shown here is derived from an EMBL/GenBank/DDBJ whole genome shotgun (WGS) entry which is preliminary data.</text>
</comment>
<feature type="transmembrane region" description="Helical" evidence="1">
    <location>
        <begin position="59"/>
        <end position="80"/>
    </location>
</feature>
<dbReference type="EMBL" id="BMAO01025938">
    <property type="protein sequence ID" value="GFR06029.1"/>
    <property type="molecule type" value="Genomic_DNA"/>
</dbReference>
<organism evidence="3 4">
    <name type="scientific">Trichonephila clavata</name>
    <name type="common">Joro spider</name>
    <name type="synonym">Nephila clavata</name>
    <dbReference type="NCBI Taxonomy" id="2740835"/>
    <lineage>
        <taxon>Eukaryota</taxon>
        <taxon>Metazoa</taxon>
        <taxon>Ecdysozoa</taxon>
        <taxon>Arthropoda</taxon>
        <taxon>Chelicerata</taxon>
        <taxon>Arachnida</taxon>
        <taxon>Araneae</taxon>
        <taxon>Araneomorphae</taxon>
        <taxon>Entelegynae</taxon>
        <taxon>Araneoidea</taxon>
        <taxon>Nephilidae</taxon>
        <taxon>Trichonephila</taxon>
    </lineage>
</organism>
<dbReference type="OrthoDB" id="6428022at2759"/>